<gene>
    <name evidence="8" type="ORF">METZ01_LOCUS397806</name>
</gene>
<evidence type="ECO:0000256" key="7">
    <source>
        <dbReference type="SAM" id="Phobius"/>
    </source>
</evidence>
<accession>A0A382VEH2</accession>
<dbReference type="AlphaFoldDB" id="A0A382VEH2"/>
<proteinExistence type="inferred from homology"/>
<keyword evidence="3 7" id="KW-0812">Transmembrane</keyword>
<dbReference type="GO" id="GO:0016020">
    <property type="term" value="C:membrane"/>
    <property type="evidence" value="ECO:0007669"/>
    <property type="project" value="InterPro"/>
</dbReference>
<keyword evidence="6 7" id="KW-0472">Membrane</keyword>
<dbReference type="PANTHER" id="PTHR33695:SF1">
    <property type="entry name" value="LIPOPROTEIN SIGNAL PEPTIDASE"/>
    <property type="match status" value="1"/>
</dbReference>
<dbReference type="PANTHER" id="PTHR33695">
    <property type="entry name" value="LIPOPROTEIN SIGNAL PEPTIDASE"/>
    <property type="match status" value="1"/>
</dbReference>
<feature type="transmembrane region" description="Helical" evidence="7">
    <location>
        <begin position="126"/>
        <end position="147"/>
    </location>
</feature>
<name>A0A382VEH2_9ZZZZ</name>
<evidence type="ECO:0000256" key="6">
    <source>
        <dbReference type="ARBA" id="ARBA00023136"/>
    </source>
</evidence>
<dbReference type="EMBL" id="UINC01151382">
    <property type="protein sequence ID" value="SVD44952.1"/>
    <property type="molecule type" value="Genomic_DNA"/>
</dbReference>
<feature type="transmembrane region" description="Helical" evidence="7">
    <location>
        <begin position="61"/>
        <end position="81"/>
    </location>
</feature>
<evidence type="ECO:0000256" key="5">
    <source>
        <dbReference type="ARBA" id="ARBA00022989"/>
    </source>
</evidence>
<evidence type="ECO:0000256" key="3">
    <source>
        <dbReference type="ARBA" id="ARBA00022692"/>
    </source>
</evidence>
<evidence type="ECO:0000256" key="4">
    <source>
        <dbReference type="ARBA" id="ARBA00022801"/>
    </source>
</evidence>
<evidence type="ECO:0000313" key="8">
    <source>
        <dbReference type="EMBL" id="SVD44952.1"/>
    </source>
</evidence>
<dbReference type="InterPro" id="IPR001872">
    <property type="entry name" value="Peptidase_A8"/>
</dbReference>
<dbReference type="NCBIfam" id="TIGR00077">
    <property type="entry name" value="lspA"/>
    <property type="match status" value="1"/>
</dbReference>
<keyword evidence="2" id="KW-0645">Protease</keyword>
<sequence length="154" mass="17554">MKYKSYYLLCLALVIFDQLTKQIVVSLFTLGESMVINSYLSWTYIQNTGAAFSFLSGGGGILKAFLLAVSLFVSAMLMVWIHKTPAIRRQRLFGQFILLSGALGNLLDRAQYGYVIDFIDVHYQNYYWPVFNVADSLIFIGVILLLFERRKPSL</sequence>
<keyword evidence="5 7" id="KW-1133">Transmembrane helix</keyword>
<dbReference type="HAMAP" id="MF_00161">
    <property type="entry name" value="LspA"/>
    <property type="match status" value="1"/>
</dbReference>
<dbReference type="PRINTS" id="PR00781">
    <property type="entry name" value="LIPOSIGPTASE"/>
</dbReference>
<keyword evidence="1" id="KW-1003">Cell membrane</keyword>
<dbReference type="Pfam" id="PF01252">
    <property type="entry name" value="Peptidase_A8"/>
    <property type="match status" value="1"/>
</dbReference>
<evidence type="ECO:0000256" key="1">
    <source>
        <dbReference type="ARBA" id="ARBA00022475"/>
    </source>
</evidence>
<dbReference type="GO" id="GO:0004190">
    <property type="term" value="F:aspartic-type endopeptidase activity"/>
    <property type="evidence" value="ECO:0007669"/>
    <property type="project" value="InterPro"/>
</dbReference>
<reference evidence="8" key="1">
    <citation type="submission" date="2018-05" db="EMBL/GenBank/DDBJ databases">
        <authorList>
            <person name="Lanie J.A."/>
            <person name="Ng W.-L."/>
            <person name="Kazmierczak K.M."/>
            <person name="Andrzejewski T.M."/>
            <person name="Davidsen T.M."/>
            <person name="Wayne K.J."/>
            <person name="Tettelin H."/>
            <person name="Glass J.I."/>
            <person name="Rusch D."/>
            <person name="Podicherti R."/>
            <person name="Tsui H.-C.T."/>
            <person name="Winkler M.E."/>
        </authorList>
    </citation>
    <scope>NUCLEOTIDE SEQUENCE</scope>
</reference>
<keyword evidence="4" id="KW-0378">Hydrolase</keyword>
<dbReference type="GO" id="GO:0006508">
    <property type="term" value="P:proteolysis"/>
    <property type="evidence" value="ECO:0007669"/>
    <property type="project" value="UniProtKB-KW"/>
</dbReference>
<evidence type="ECO:0000256" key="2">
    <source>
        <dbReference type="ARBA" id="ARBA00022670"/>
    </source>
</evidence>
<protein>
    <recommendedName>
        <fullName evidence="9">Lipoprotein signal peptidase</fullName>
    </recommendedName>
</protein>
<organism evidence="8">
    <name type="scientific">marine metagenome</name>
    <dbReference type="NCBI Taxonomy" id="408172"/>
    <lineage>
        <taxon>unclassified sequences</taxon>
        <taxon>metagenomes</taxon>
        <taxon>ecological metagenomes</taxon>
    </lineage>
</organism>
<dbReference type="PROSITE" id="PS00855">
    <property type="entry name" value="SPASE_II"/>
    <property type="match status" value="1"/>
</dbReference>
<evidence type="ECO:0008006" key="9">
    <source>
        <dbReference type="Google" id="ProtNLM"/>
    </source>
</evidence>